<protein>
    <submittedName>
        <fullName evidence="1">Uncharacterized protein</fullName>
    </submittedName>
</protein>
<gene>
    <name evidence="1" type="ORF">BKG82_23090</name>
</gene>
<reference evidence="1 2" key="1">
    <citation type="submission" date="2016-10" db="EMBL/GenBank/DDBJ databases">
        <title>Evaluation of Human, Veterinary and Environmental Mycobacterium chelonae Isolates by Core Genome Phylogenomic Analysis, Targeted Gene Comparison, and Anti-microbial Susceptibility Patterns: A Tale of Mistaken Identities.</title>
        <authorList>
            <person name="Fogelson S.B."/>
            <person name="Camus A.C."/>
            <person name="Lorenz W."/>
            <person name="Vasireddy R."/>
            <person name="Vasireddy S."/>
            <person name="Smith T."/>
            <person name="Brown-Elliott B.A."/>
            <person name="Wallace R.J.Jr."/>
            <person name="Hasan N.A."/>
            <person name="Reischl U."/>
            <person name="Sanchez S."/>
        </authorList>
    </citation>
    <scope>NUCLEOTIDE SEQUENCE [LARGE SCALE GENOMIC DNA]</scope>
    <source>
        <strain evidence="1 2">15515</strain>
    </source>
</reference>
<evidence type="ECO:0000313" key="1">
    <source>
        <dbReference type="EMBL" id="OHU51485.1"/>
    </source>
</evidence>
<sequence>MLDNQPLGEYPELDPMPSVVYSPGPLWMYTTKEYELSPLVRPAYEAYQRGELKPYQRRPQLRSESVYEQNLPPWN</sequence>
<name>A0A1S1LMF4_MYCCH</name>
<dbReference type="EMBL" id="MLIQ01000023">
    <property type="protein sequence ID" value="OHU51485.1"/>
    <property type="molecule type" value="Genomic_DNA"/>
</dbReference>
<organism evidence="1 2">
    <name type="scientific">Mycobacteroides chelonae</name>
    <name type="common">Mycobacterium chelonae</name>
    <dbReference type="NCBI Taxonomy" id="1774"/>
    <lineage>
        <taxon>Bacteria</taxon>
        <taxon>Bacillati</taxon>
        <taxon>Actinomycetota</taxon>
        <taxon>Actinomycetes</taxon>
        <taxon>Mycobacteriales</taxon>
        <taxon>Mycobacteriaceae</taxon>
        <taxon>Mycobacteroides</taxon>
    </lineage>
</organism>
<comment type="caution">
    <text evidence="1">The sequence shown here is derived from an EMBL/GenBank/DDBJ whole genome shotgun (WGS) entry which is preliminary data.</text>
</comment>
<dbReference type="Proteomes" id="UP000180043">
    <property type="component" value="Unassembled WGS sequence"/>
</dbReference>
<dbReference type="RefSeq" id="WP_070947701.1">
    <property type="nucleotide sequence ID" value="NZ_MLIQ01000023.1"/>
</dbReference>
<evidence type="ECO:0000313" key="2">
    <source>
        <dbReference type="Proteomes" id="UP000180043"/>
    </source>
</evidence>
<dbReference type="AlphaFoldDB" id="A0A1S1LMF4"/>
<accession>A0A1S1LMF4</accession>
<proteinExistence type="predicted"/>